<keyword evidence="2" id="KW-1185">Reference proteome</keyword>
<name>A0A9N8ZF63_9GLOM</name>
<accession>A0A9N8ZF63</accession>
<dbReference type="EMBL" id="CAJVPZ010001580">
    <property type="protein sequence ID" value="CAG8495522.1"/>
    <property type="molecule type" value="Genomic_DNA"/>
</dbReference>
<organism evidence="1 2">
    <name type="scientific">Racocetra fulgida</name>
    <dbReference type="NCBI Taxonomy" id="60492"/>
    <lineage>
        <taxon>Eukaryota</taxon>
        <taxon>Fungi</taxon>
        <taxon>Fungi incertae sedis</taxon>
        <taxon>Mucoromycota</taxon>
        <taxon>Glomeromycotina</taxon>
        <taxon>Glomeromycetes</taxon>
        <taxon>Diversisporales</taxon>
        <taxon>Gigasporaceae</taxon>
        <taxon>Racocetra</taxon>
    </lineage>
</organism>
<gene>
    <name evidence="1" type="ORF">RFULGI_LOCUS2186</name>
</gene>
<protein>
    <submittedName>
        <fullName evidence="1">17654_t:CDS:1</fullName>
    </submittedName>
</protein>
<reference evidence="1" key="1">
    <citation type="submission" date="2021-06" db="EMBL/GenBank/DDBJ databases">
        <authorList>
            <person name="Kallberg Y."/>
            <person name="Tangrot J."/>
            <person name="Rosling A."/>
        </authorList>
    </citation>
    <scope>NUCLEOTIDE SEQUENCE</scope>
    <source>
        <strain evidence="1">IN212</strain>
    </source>
</reference>
<evidence type="ECO:0000313" key="1">
    <source>
        <dbReference type="EMBL" id="CAG8495522.1"/>
    </source>
</evidence>
<feature type="non-terminal residue" evidence="1">
    <location>
        <position position="1"/>
    </location>
</feature>
<comment type="caution">
    <text evidence="1">The sequence shown here is derived from an EMBL/GenBank/DDBJ whole genome shotgun (WGS) entry which is preliminary data.</text>
</comment>
<proteinExistence type="predicted"/>
<dbReference type="AlphaFoldDB" id="A0A9N8ZF63"/>
<evidence type="ECO:0000313" key="2">
    <source>
        <dbReference type="Proteomes" id="UP000789396"/>
    </source>
</evidence>
<sequence length="311" mass="36718">LLHLEFVSYDEVERLILFFDHDNLEIKDPFYLDKTCKTVVSDLCNKLLNELIDFDEKNLTKSDMQEAKFKTLIDERIYFQGVSKEQWIKYLQEELNDYNRIRALLAKSQIEDILSLTKWKVNGNDKVITAFLKKSDLIMEESTYVVKLSDSFNYKLTKDGILEKLSKKIFEETESKNFLAKIQSLDILTFSFIELTQLSQFLREFLPRTLFIHSTNDPEEIKFNKLFPEPHLQITKIQNNNWDDTTEKPFLSDSLLKIIGIDKTEDNIQQLTVNENKTIEDMIQQLTENKNIIIQKLEANDKIIQELKKNL</sequence>
<dbReference type="OrthoDB" id="2489861at2759"/>
<dbReference type="Proteomes" id="UP000789396">
    <property type="component" value="Unassembled WGS sequence"/>
</dbReference>